<keyword evidence="3" id="KW-1185">Reference proteome</keyword>
<keyword evidence="1" id="KW-1133">Transmembrane helix</keyword>
<sequence>MYKRLKVREATWLAIGMIFVSVGILLPLLPKAPLLIISNILTTIGMFYFGTIWNSRQFRMITKQTIIQQAHIFLWRECFLNASKILLVLSVKEIHGGTFIGLMLLALVCALMVPYFSGKSTEVLDKQPK</sequence>
<comment type="caution">
    <text evidence="2">The sequence shown here is derived from an EMBL/GenBank/DDBJ whole genome shotgun (WGS) entry which is preliminary data.</text>
</comment>
<gene>
    <name evidence="2" type="ORF">GT019_04075</name>
</gene>
<proteinExistence type="predicted"/>
<reference evidence="2 3" key="1">
    <citation type="submission" date="2020-01" db="EMBL/GenBank/DDBJ databases">
        <title>Paenibacillus soybeanensis sp. nov. isolated from the nodules of soybean (Glycine max(L.) Merr).</title>
        <authorList>
            <person name="Wang H."/>
        </authorList>
    </citation>
    <scope>NUCLEOTIDE SEQUENCE [LARGE SCALE GENOMIC DNA]</scope>
    <source>
        <strain evidence="2 3">T1</strain>
    </source>
</reference>
<dbReference type="EMBL" id="JAAAMV010000001">
    <property type="protein sequence ID" value="NBD23044.1"/>
    <property type="molecule type" value="Genomic_DNA"/>
</dbReference>
<feature type="transmembrane region" description="Helical" evidence="1">
    <location>
        <begin position="35"/>
        <end position="53"/>
    </location>
</feature>
<dbReference type="Proteomes" id="UP000665561">
    <property type="component" value="Unassembled WGS sequence"/>
</dbReference>
<keyword evidence="1" id="KW-0472">Membrane</keyword>
<accession>A0ABW9XK93</accession>
<feature type="transmembrane region" description="Helical" evidence="1">
    <location>
        <begin position="12"/>
        <end position="29"/>
    </location>
</feature>
<feature type="transmembrane region" description="Helical" evidence="1">
    <location>
        <begin position="97"/>
        <end position="116"/>
    </location>
</feature>
<evidence type="ECO:0000313" key="2">
    <source>
        <dbReference type="EMBL" id="NBD23044.1"/>
    </source>
</evidence>
<dbReference type="RefSeq" id="WP_161741428.1">
    <property type="nucleotide sequence ID" value="NZ_JAAAMV010000001.1"/>
</dbReference>
<keyword evidence="1" id="KW-0812">Transmembrane</keyword>
<organism evidence="2 3">
    <name type="scientific">Paenibacillus glycinis</name>
    <dbReference type="NCBI Taxonomy" id="2697035"/>
    <lineage>
        <taxon>Bacteria</taxon>
        <taxon>Bacillati</taxon>
        <taxon>Bacillota</taxon>
        <taxon>Bacilli</taxon>
        <taxon>Bacillales</taxon>
        <taxon>Paenibacillaceae</taxon>
        <taxon>Paenibacillus</taxon>
    </lineage>
</organism>
<protein>
    <submittedName>
        <fullName evidence="2">Uncharacterized protein</fullName>
    </submittedName>
</protein>
<evidence type="ECO:0000313" key="3">
    <source>
        <dbReference type="Proteomes" id="UP000665561"/>
    </source>
</evidence>
<name>A0ABW9XK93_9BACL</name>
<evidence type="ECO:0000256" key="1">
    <source>
        <dbReference type="SAM" id="Phobius"/>
    </source>
</evidence>